<evidence type="ECO:0000313" key="6">
    <source>
        <dbReference type="Proteomes" id="UP000030787"/>
    </source>
</evidence>
<evidence type="ECO:0000313" key="5">
    <source>
        <dbReference type="EMBL" id="AIZ57043.1"/>
    </source>
</evidence>
<dbReference type="GeneID" id="24818844"/>
<dbReference type="Gene3D" id="1.10.10.10">
    <property type="entry name" value="Winged helix-like DNA-binding domain superfamily/Winged helix DNA-binding domain"/>
    <property type="match status" value="1"/>
</dbReference>
<dbReference type="PROSITE" id="PS51118">
    <property type="entry name" value="HTH_HXLR"/>
    <property type="match status" value="1"/>
</dbReference>
<dbReference type="HOGENOM" id="CLU_111585_5_3_2"/>
<keyword evidence="3" id="KW-0804">Transcription</keyword>
<dbReference type="InterPro" id="IPR036388">
    <property type="entry name" value="WH-like_DNA-bd_sf"/>
</dbReference>
<dbReference type="InterPro" id="IPR002577">
    <property type="entry name" value="HTH_HxlR"/>
</dbReference>
<organism evidence="5 6">
    <name type="scientific">Candidatus Methanoplasma termitum</name>
    <dbReference type="NCBI Taxonomy" id="1577791"/>
    <lineage>
        <taxon>Archaea</taxon>
        <taxon>Methanobacteriati</taxon>
        <taxon>Thermoplasmatota</taxon>
        <taxon>Thermoplasmata</taxon>
        <taxon>Methanomassiliicoccales</taxon>
        <taxon>Methanomassiliicoccaceae</taxon>
        <taxon>Candidatus Methanoplasma</taxon>
    </lineage>
</organism>
<evidence type="ECO:0000256" key="1">
    <source>
        <dbReference type="ARBA" id="ARBA00023015"/>
    </source>
</evidence>
<evidence type="ECO:0000256" key="2">
    <source>
        <dbReference type="ARBA" id="ARBA00023125"/>
    </source>
</evidence>
<proteinExistence type="predicted"/>
<dbReference type="Proteomes" id="UP000030787">
    <property type="component" value="Chromosome"/>
</dbReference>
<name>A0A0A7LDH2_9ARCH</name>
<dbReference type="OrthoDB" id="147589at2157"/>
<dbReference type="EMBL" id="CP010070">
    <property type="protein sequence ID" value="AIZ57043.1"/>
    <property type="molecule type" value="Genomic_DNA"/>
</dbReference>
<keyword evidence="2" id="KW-0238">DNA-binding</keyword>
<accession>A0A0A7LDH2</accession>
<dbReference type="KEGG" id="mear:Mpt1_c11810"/>
<protein>
    <submittedName>
        <fullName evidence="5">HxlR-like helix-turn-helix</fullName>
    </submittedName>
</protein>
<dbReference type="GO" id="GO:0003677">
    <property type="term" value="F:DNA binding"/>
    <property type="evidence" value="ECO:0007669"/>
    <property type="project" value="UniProtKB-KW"/>
</dbReference>
<dbReference type="PANTHER" id="PTHR33204">
    <property type="entry name" value="TRANSCRIPTIONAL REGULATOR, MARR FAMILY"/>
    <property type="match status" value="1"/>
</dbReference>
<dbReference type="Pfam" id="PF01638">
    <property type="entry name" value="HxlR"/>
    <property type="match status" value="1"/>
</dbReference>
<dbReference type="AlphaFoldDB" id="A0A0A7LDH2"/>
<keyword evidence="1" id="KW-0805">Transcription regulation</keyword>
<evidence type="ECO:0000259" key="4">
    <source>
        <dbReference type="PROSITE" id="PS51118"/>
    </source>
</evidence>
<sequence>MYKMCTLSRTMEYVAKRWTVLILVELWKDEDNEWKRFCEIREAMRDITPKVLSERLKELESEGLIEKRVDSSQFPIKSEYALTPAGLELVEFIQQIKYWALKWKIMDPVCMAQDCRCCKL</sequence>
<feature type="domain" description="HTH hxlR-type" evidence="4">
    <location>
        <begin position="5"/>
        <end position="108"/>
    </location>
</feature>
<gene>
    <name evidence="5" type="ORF">Mpt1_c11810</name>
</gene>
<evidence type="ECO:0000256" key="3">
    <source>
        <dbReference type="ARBA" id="ARBA00023163"/>
    </source>
</evidence>
<reference evidence="5 6" key="1">
    <citation type="journal article" date="2014" name="Appl. Environ. Microbiol.">
        <title>Comparative Genome Analysis of 'Candidatus Methanoplasma termitum' Indicates a New Mode of Energy Metabolism in the Seventh Order of Methanogens.</title>
        <authorList>
            <person name="Lang K."/>
            <person name="Schuldes J."/>
            <person name="Klingl A."/>
            <person name="Poehlein A."/>
            <person name="Daniel R."/>
            <person name="Brune A."/>
        </authorList>
    </citation>
    <scope>NUCLEOTIDE SEQUENCE [LARGE SCALE GENOMIC DNA]</scope>
    <source>
        <strain evidence="6">Mpt1</strain>
    </source>
</reference>
<dbReference type="InterPro" id="IPR036390">
    <property type="entry name" value="WH_DNA-bd_sf"/>
</dbReference>
<dbReference type="SUPFAM" id="SSF46785">
    <property type="entry name" value="Winged helix' DNA-binding domain"/>
    <property type="match status" value="1"/>
</dbReference>
<keyword evidence="6" id="KW-1185">Reference proteome</keyword>
<dbReference type="PANTHER" id="PTHR33204:SF18">
    <property type="entry name" value="TRANSCRIPTIONAL REGULATORY PROTEIN"/>
    <property type="match status" value="1"/>
</dbReference>
<dbReference type="RefSeq" id="WP_048113049.1">
    <property type="nucleotide sequence ID" value="NZ_CP010070.1"/>
</dbReference>